<accession>A0A0F9JCH3</accession>
<evidence type="ECO:0000256" key="1">
    <source>
        <dbReference type="SAM" id="Phobius"/>
    </source>
</evidence>
<dbReference type="AlphaFoldDB" id="A0A0F9JCH3"/>
<comment type="caution">
    <text evidence="2">The sequence shown here is derived from an EMBL/GenBank/DDBJ whole genome shotgun (WGS) entry which is preliminary data.</text>
</comment>
<sequence>MELTKAFWIGVAFGGLLGLAFGAILGALFTIRRTPGFRAIWISNTADAVFQAPLDEGG</sequence>
<evidence type="ECO:0000313" key="2">
    <source>
        <dbReference type="EMBL" id="KKM03541.1"/>
    </source>
</evidence>
<keyword evidence="1" id="KW-0472">Membrane</keyword>
<keyword evidence="1" id="KW-0812">Transmembrane</keyword>
<protein>
    <submittedName>
        <fullName evidence="2">Uncharacterized protein</fullName>
    </submittedName>
</protein>
<organism evidence="2">
    <name type="scientific">marine sediment metagenome</name>
    <dbReference type="NCBI Taxonomy" id="412755"/>
    <lineage>
        <taxon>unclassified sequences</taxon>
        <taxon>metagenomes</taxon>
        <taxon>ecological metagenomes</taxon>
    </lineage>
</organism>
<reference evidence="2" key="1">
    <citation type="journal article" date="2015" name="Nature">
        <title>Complex archaea that bridge the gap between prokaryotes and eukaryotes.</title>
        <authorList>
            <person name="Spang A."/>
            <person name="Saw J.H."/>
            <person name="Jorgensen S.L."/>
            <person name="Zaremba-Niedzwiedzka K."/>
            <person name="Martijn J."/>
            <person name="Lind A.E."/>
            <person name="van Eijk R."/>
            <person name="Schleper C."/>
            <person name="Guy L."/>
            <person name="Ettema T.J."/>
        </authorList>
    </citation>
    <scope>NUCLEOTIDE SEQUENCE</scope>
</reference>
<dbReference type="EMBL" id="LAZR01016659">
    <property type="protein sequence ID" value="KKM03541.1"/>
    <property type="molecule type" value="Genomic_DNA"/>
</dbReference>
<keyword evidence="1" id="KW-1133">Transmembrane helix</keyword>
<feature type="transmembrane region" description="Helical" evidence="1">
    <location>
        <begin position="6"/>
        <end position="31"/>
    </location>
</feature>
<name>A0A0F9JCH3_9ZZZZ</name>
<gene>
    <name evidence="2" type="ORF">LCGC14_1773370</name>
</gene>
<proteinExistence type="predicted"/>